<proteinExistence type="predicted"/>
<organism evidence="3 4">
    <name type="scientific">Marinactinospora rubrisoli</name>
    <dbReference type="NCBI Taxonomy" id="2715399"/>
    <lineage>
        <taxon>Bacteria</taxon>
        <taxon>Bacillati</taxon>
        <taxon>Actinomycetota</taxon>
        <taxon>Actinomycetes</taxon>
        <taxon>Streptosporangiales</taxon>
        <taxon>Nocardiopsidaceae</taxon>
        <taxon>Marinactinospora</taxon>
    </lineage>
</organism>
<keyword evidence="4" id="KW-1185">Reference proteome</keyword>
<accession>A0ABW2KLW6</accession>
<keyword evidence="2" id="KW-1133">Transmembrane helix</keyword>
<name>A0ABW2KLW6_9ACTN</name>
<evidence type="ECO:0000313" key="4">
    <source>
        <dbReference type="Proteomes" id="UP001596540"/>
    </source>
</evidence>
<feature type="compositionally biased region" description="Basic and acidic residues" evidence="1">
    <location>
        <begin position="45"/>
        <end position="77"/>
    </location>
</feature>
<feature type="transmembrane region" description="Helical" evidence="2">
    <location>
        <begin position="101"/>
        <end position="117"/>
    </location>
</feature>
<keyword evidence="2" id="KW-0812">Transmembrane</keyword>
<reference evidence="4" key="1">
    <citation type="journal article" date="2019" name="Int. J. Syst. Evol. Microbiol.">
        <title>The Global Catalogue of Microorganisms (GCM) 10K type strain sequencing project: providing services to taxonomists for standard genome sequencing and annotation.</title>
        <authorList>
            <consortium name="The Broad Institute Genomics Platform"/>
            <consortium name="The Broad Institute Genome Sequencing Center for Infectious Disease"/>
            <person name="Wu L."/>
            <person name="Ma J."/>
        </authorList>
    </citation>
    <scope>NUCLEOTIDE SEQUENCE [LARGE SCALE GENOMIC DNA]</scope>
    <source>
        <strain evidence="4">CGMCC 4.7382</strain>
    </source>
</reference>
<dbReference type="EMBL" id="JBHTBH010000011">
    <property type="protein sequence ID" value="MFC7330398.1"/>
    <property type="molecule type" value="Genomic_DNA"/>
</dbReference>
<feature type="compositionally biased region" description="Basic and acidic residues" evidence="1">
    <location>
        <begin position="28"/>
        <end position="38"/>
    </location>
</feature>
<sequence length="196" mass="22703">MTGPAGPDTADPAERRGYTPKKGTPTPKRREAEKDLRRPLNAPQTRKEAYKQYRERQRRQAEREREGYAKGDERYFRPQDQGPVRAFARDYVDSRRSVSEFFLYFSLAIIVLLFLPFPEFQLGVTYIVWPLMMASIVIEGTFTATRVKKQAAQHFPNESVRGAGMYAAMRQLQIRRLRLPKPRLKPGDDPTPRRSG</sequence>
<keyword evidence="2" id="KW-0472">Membrane</keyword>
<comment type="caution">
    <text evidence="3">The sequence shown here is derived from an EMBL/GenBank/DDBJ whole genome shotgun (WGS) entry which is preliminary data.</text>
</comment>
<feature type="transmembrane region" description="Helical" evidence="2">
    <location>
        <begin position="123"/>
        <end position="142"/>
    </location>
</feature>
<dbReference type="RefSeq" id="WP_379873038.1">
    <property type="nucleotide sequence ID" value="NZ_JBHTBH010000011.1"/>
</dbReference>
<evidence type="ECO:0000256" key="2">
    <source>
        <dbReference type="SAM" id="Phobius"/>
    </source>
</evidence>
<dbReference type="Pfam" id="PF11241">
    <property type="entry name" value="DUF3043"/>
    <property type="match status" value="1"/>
</dbReference>
<protein>
    <submittedName>
        <fullName evidence="3">DUF3043 domain-containing protein</fullName>
    </submittedName>
</protein>
<dbReference type="InterPro" id="IPR021403">
    <property type="entry name" value="DUF3043"/>
</dbReference>
<feature type="region of interest" description="Disordered" evidence="1">
    <location>
        <begin position="1"/>
        <end position="77"/>
    </location>
</feature>
<gene>
    <name evidence="3" type="ORF">ACFQRF_21960</name>
</gene>
<evidence type="ECO:0000256" key="1">
    <source>
        <dbReference type="SAM" id="MobiDB-lite"/>
    </source>
</evidence>
<dbReference type="Proteomes" id="UP001596540">
    <property type="component" value="Unassembled WGS sequence"/>
</dbReference>
<evidence type="ECO:0000313" key="3">
    <source>
        <dbReference type="EMBL" id="MFC7330398.1"/>
    </source>
</evidence>